<keyword evidence="3" id="KW-1185">Reference proteome</keyword>
<proteinExistence type="predicted"/>
<dbReference type="AlphaFoldDB" id="A0A6A2XUH1"/>
<accession>A0A6A2XUH1</accession>
<evidence type="ECO:0000313" key="3">
    <source>
        <dbReference type="Proteomes" id="UP000436088"/>
    </source>
</evidence>
<sequence>MQVKRKNNTAHFSVMDFGQEEDDEDSFSSFNQSHAITQSVAKLEPVNLGKWMSLEEDEERALQLLNHVKETSSLTTSENISTDKLQQKSGSTEIRARQQNGAMGTKERLMLDRKERWAKFVEEPEEFWEIERAHAIRASFIRVVTGDNREKGSDFITVVLDHQAIDRTARDRALAFSHGDHFEALAVASL</sequence>
<gene>
    <name evidence="2" type="ORF">F3Y22_tig00116984pilonHSYRG00292</name>
</gene>
<feature type="compositionally biased region" description="Polar residues" evidence="1">
    <location>
        <begin position="75"/>
        <end position="102"/>
    </location>
</feature>
<dbReference type="Proteomes" id="UP000436088">
    <property type="component" value="Unassembled WGS sequence"/>
</dbReference>
<organism evidence="2 3">
    <name type="scientific">Hibiscus syriacus</name>
    <name type="common">Rose of Sharon</name>
    <dbReference type="NCBI Taxonomy" id="106335"/>
    <lineage>
        <taxon>Eukaryota</taxon>
        <taxon>Viridiplantae</taxon>
        <taxon>Streptophyta</taxon>
        <taxon>Embryophyta</taxon>
        <taxon>Tracheophyta</taxon>
        <taxon>Spermatophyta</taxon>
        <taxon>Magnoliopsida</taxon>
        <taxon>eudicotyledons</taxon>
        <taxon>Gunneridae</taxon>
        <taxon>Pentapetalae</taxon>
        <taxon>rosids</taxon>
        <taxon>malvids</taxon>
        <taxon>Malvales</taxon>
        <taxon>Malvaceae</taxon>
        <taxon>Malvoideae</taxon>
        <taxon>Hibiscus</taxon>
    </lineage>
</organism>
<feature type="region of interest" description="Disordered" evidence="1">
    <location>
        <begin position="75"/>
        <end position="103"/>
    </location>
</feature>
<protein>
    <submittedName>
        <fullName evidence="2">Uncharacterized protein</fullName>
    </submittedName>
</protein>
<comment type="caution">
    <text evidence="2">The sequence shown here is derived from an EMBL/GenBank/DDBJ whole genome shotgun (WGS) entry which is preliminary data.</text>
</comment>
<dbReference type="EMBL" id="VEPZ02001756">
    <property type="protein sequence ID" value="KAE8657704.1"/>
    <property type="molecule type" value="Genomic_DNA"/>
</dbReference>
<reference evidence="2" key="1">
    <citation type="submission" date="2019-09" db="EMBL/GenBank/DDBJ databases">
        <title>Draft genome information of white flower Hibiscus syriacus.</title>
        <authorList>
            <person name="Kim Y.-M."/>
        </authorList>
    </citation>
    <scope>NUCLEOTIDE SEQUENCE [LARGE SCALE GENOMIC DNA]</scope>
    <source>
        <strain evidence="2">YM2019G1</strain>
    </source>
</reference>
<evidence type="ECO:0000313" key="2">
    <source>
        <dbReference type="EMBL" id="KAE8657704.1"/>
    </source>
</evidence>
<evidence type="ECO:0000256" key="1">
    <source>
        <dbReference type="SAM" id="MobiDB-lite"/>
    </source>
</evidence>
<name>A0A6A2XUH1_HIBSY</name>